<accession>A0A0B6Y4Q7</accession>
<proteinExistence type="predicted"/>
<sequence length="151" mass="16313">STDEDMQSMASLMSMGKTDIGNLEDLEEEDESGSNVKGDVGHSTRSQISDITAQMGQLDAHFADEVHSKKQPKTSTESAQINPFEEENPDDDIGAAFETYKNTPMSASVTSSPFKDDGVRKSPDKSDKTSLPSAKISQTKDTMAIKSRSST</sequence>
<protein>
    <submittedName>
        <fullName evidence="2">Uncharacterized protein</fullName>
    </submittedName>
</protein>
<feature type="non-terminal residue" evidence="2">
    <location>
        <position position="1"/>
    </location>
</feature>
<feature type="compositionally biased region" description="Acidic residues" evidence="1">
    <location>
        <begin position="22"/>
        <end position="32"/>
    </location>
</feature>
<feature type="non-terminal residue" evidence="2">
    <location>
        <position position="151"/>
    </location>
</feature>
<feature type="region of interest" description="Disordered" evidence="1">
    <location>
        <begin position="1"/>
        <end position="49"/>
    </location>
</feature>
<reference evidence="2" key="1">
    <citation type="submission" date="2014-12" db="EMBL/GenBank/DDBJ databases">
        <title>Insight into the proteome of Arion vulgaris.</title>
        <authorList>
            <person name="Aradska J."/>
            <person name="Bulat T."/>
            <person name="Smidak R."/>
            <person name="Sarate P."/>
            <person name="Gangsoo J."/>
            <person name="Sialana F."/>
            <person name="Bilban M."/>
            <person name="Lubec G."/>
        </authorList>
    </citation>
    <scope>NUCLEOTIDE SEQUENCE</scope>
    <source>
        <tissue evidence="2">Skin</tissue>
    </source>
</reference>
<feature type="compositionally biased region" description="Acidic residues" evidence="1">
    <location>
        <begin position="84"/>
        <end position="93"/>
    </location>
</feature>
<gene>
    <name evidence="2" type="primary">ORF12410</name>
</gene>
<evidence type="ECO:0000256" key="1">
    <source>
        <dbReference type="SAM" id="MobiDB-lite"/>
    </source>
</evidence>
<dbReference type="AlphaFoldDB" id="A0A0B6Y4Q7"/>
<feature type="compositionally biased region" description="Polar residues" evidence="1">
    <location>
        <begin position="129"/>
        <end position="151"/>
    </location>
</feature>
<feature type="compositionally biased region" description="Polar residues" evidence="1">
    <location>
        <begin position="100"/>
        <end position="113"/>
    </location>
</feature>
<name>A0A0B6Y4Q7_9EUPU</name>
<dbReference type="EMBL" id="HACG01004208">
    <property type="protein sequence ID" value="CEK51073.1"/>
    <property type="molecule type" value="Transcribed_RNA"/>
</dbReference>
<organism evidence="2">
    <name type="scientific">Arion vulgaris</name>
    <dbReference type="NCBI Taxonomy" id="1028688"/>
    <lineage>
        <taxon>Eukaryota</taxon>
        <taxon>Metazoa</taxon>
        <taxon>Spiralia</taxon>
        <taxon>Lophotrochozoa</taxon>
        <taxon>Mollusca</taxon>
        <taxon>Gastropoda</taxon>
        <taxon>Heterobranchia</taxon>
        <taxon>Euthyneura</taxon>
        <taxon>Panpulmonata</taxon>
        <taxon>Eupulmonata</taxon>
        <taxon>Stylommatophora</taxon>
        <taxon>Helicina</taxon>
        <taxon>Arionoidea</taxon>
        <taxon>Arionidae</taxon>
        <taxon>Arion</taxon>
    </lineage>
</organism>
<feature type="compositionally biased region" description="Basic and acidic residues" evidence="1">
    <location>
        <begin position="114"/>
        <end position="128"/>
    </location>
</feature>
<evidence type="ECO:0000313" key="2">
    <source>
        <dbReference type="EMBL" id="CEK51073.1"/>
    </source>
</evidence>
<feature type="region of interest" description="Disordered" evidence="1">
    <location>
        <begin position="63"/>
        <end position="151"/>
    </location>
</feature>